<protein>
    <submittedName>
        <fullName evidence="1">Uncharacterized protein</fullName>
    </submittedName>
</protein>
<proteinExistence type="predicted"/>
<dbReference type="PANTHER" id="PTHR32134:SF181">
    <property type="entry name" value="FNIP REPEAT-CONTAINING PROTEIN"/>
    <property type="match status" value="1"/>
</dbReference>
<dbReference type="Gene3D" id="3.80.10.10">
    <property type="entry name" value="Ribonuclease Inhibitor"/>
    <property type="match status" value="1"/>
</dbReference>
<dbReference type="InterPro" id="IPR008615">
    <property type="entry name" value="FNIP"/>
</dbReference>
<dbReference type="PANTHER" id="PTHR32134">
    <property type="entry name" value="FNIP REPEAT-CONTAINING PROTEIN"/>
    <property type="match status" value="1"/>
</dbReference>
<accession>A0A6C0C9C3</accession>
<dbReference type="EMBL" id="MN739357">
    <property type="protein sequence ID" value="QHT00692.1"/>
    <property type="molecule type" value="Genomic_DNA"/>
</dbReference>
<reference evidence="1" key="1">
    <citation type="journal article" date="2020" name="Nature">
        <title>Giant virus diversity and host interactions through global metagenomics.</title>
        <authorList>
            <person name="Schulz F."/>
            <person name="Roux S."/>
            <person name="Paez-Espino D."/>
            <person name="Jungbluth S."/>
            <person name="Walsh D.A."/>
            <person name="Denef V.J."/>
            <person name="McMahon K.D."/>
            <person name="Konstantinidis K.T."/>
            <person name="Eloe-Fadrosh E.A."/>
            <person name="Kyrpides N.C."/>
            <person name="Woyke T."/>
        </authorList>
    </citation>
    <scope>NUCLEOTIDE SEQUENCE</scope>
    <source>
        <strain evidence="1">GVMAG-M-3300020192-26</strain>
    </source>
</reference>
<name>A0A6C0C9C3_9ZZZZ</name>
<dbReference type="InterPro" id="IPR032675">
    <property type="entry name" value="LRR_dom_sf"/>
</dbReference>
<evidence type="ECO:0000313" key="1">
    <source>
        <dbReference type="EMBL" id="QHT00692.1"/>
    </source>
</evidence>
<sequence>MLLYCKDIIPKICDIATDKTKISLSATCKLINGMKRDFVFREQINLGKIRMLPNFDNFEFILINDMLVNVGWVTTIPKKAKKIYFKTKTTNIPQFVTHLTFCDSFDEPIQDCIPDSVTHLVFGKQFDQPIANCIPSSVSHLTFGHSFDQVIPNCLPASITHLEFGWCFNKPIKNVIPKSVTHLKFGWRFTQLIRDYIPDSVTHLEFDSPFNCSIENGIPNSVTHLTFGDSFNQSVEKYLPKSITHLKFGRSFCQPIENCELDSLVQLELGGDYWRSIRKLCAKLTHLTIREDLVQSICDCAPLLTHLTLICPVHSYKKATGLTGPIGTFGNTGLISARPTLPIYFDFGQIPPSVTHLSFSLRFNKSLYFVPKSIIQISLPKDYNQKIIAGPDTKIIYRKTY</sequence>
<organism evidence="1">
    <name type="scientific">viral metagenome</name>
    <dbReference type="NCBI Taxonomy" id="1070528"/>
    <lineage>
        <taxon>unclassified sequences</taxon>
        <taxon>metagenomes</taxon>
        <taxon>organismal metagenomes</taxon>
    </lineage>
</organism>
<dbReference type="AlphaFoldDB" id="A0A6C0C9C3"/>
<dbReference type="InterPro" id="IPR051251">
    <property type="entry name" value="STK_FNIP-Repeat"/>
</dbReference>
<dbReference type="SUPFAM" id="SSF52058">
    <property type="entry name" value="L domain-like"/>
    <property type="match status" value="1"/>
</dbReference>
<dbReference type="Pfam" id="PF05725">
    <property type="entry name" value="FNIP"/>
    <property type="match status" value="3"/>
</dbReference>